<organism evidence="2">
    <name type="scientific">freshwater metagenome</name>
    <dbReference type="NCBI Taxonomy" id="449393"/>
    <lineage>
        <taxon>unclassified sequences</taxon>
        <taxon>metagenomes</taxon>
        <taxon>ecological metagenomes</taxon>
    </lineage>
</organism>
<evidence type="ECO:0000256" key="1">
    <source>
        <dbReference type="ARBA" id="ARBA00008903"/>
    </source>
</evidence>
<dbReference type="InterPro" id="IPR036291">
    <property type="entry name" value="NAD(P)-bd_dom_sf"/>
</dbReference>
<dbReference type="GO" id="GO:0016491">
    <property type="term" value="F:oxidoreductase activity"/>
    <property type="evidence" value="ECO:0007669"/>
    <property type="project" value="UniProtKB-ARBA"/>
</dbReference>
<dbReference type="PANTHER" id="PTHR13812:SF19">
    <property type="entry name" value="KETIMINE REDUCTASE MU-CRYSTALLIN"/>
    <property type="match status" value="1"/>
</dbReference>
<dbReference type="GO" id="GO:0019752">
    <property type="term" value="P:carboxylic acid metabolic process"/>
    <property type="evidence" value="ECO:0007669"/>
    <property type="project" value="UniProtKB-ARBA"/>
</dbReference>
<dbReference type="InterPro" id="IPR023401">
    <property type="entry name" value="ODC_N"/>
</dbReference>
<comment type="similarity">
    <text evidence="1">Belongs to the ornithine cyclodeaminase/mu-crystallin family.</text>
</comment>
<name>A0A6J5YMH3_9ZZZZ</name>
<dbReference type="Gene3D" id="3.30.1780.10">
    <property type="entry name" value="ornithine cyclodeaminase, domain 1"/>
    <property type="match status" value="1"/>
</dbReference>
<dbReference type="EMBL" id="CAESAJ010000001">
    <property type="protein sequence ID" value="CAB4329210.1"/>
    <property type="molecule type" value="Genomic_DNA"/>
</dbReference>
<dbReference type="PIRSF" id="PIRSF001439">
    <property type="entry name" value="CryM"/>
    <property type="match status" value="1"/>
</dbReference>
<protein>
    <submittedName>
        <fullName evidence="2">Unannotated protein</fullName>
    </submittedName>
</protein>
<evidence type="ECO:0000313" key="2">
    <source>
        <dbReference type="EMBL" id="CAB4329210.1"/>
    </source>
</evidence>
<dbReference type="FunFam" id="3.40.50.720:FF:000311">
    <property type="entry name" value="Ornithine cyclodeaminase"/>
    <property type="match status" value="1"/>
</dbReference>
<dbReference type="Gene3D" id="3.40.50.720">
    <property type="entry name" value="NAD(P)-binding Rossmann-like Domain"/>
    <property type="match status" value="1"/>
</dbReference>
<dbReference type="GO" id="GO:0005737">
    <property type="term" value="C:cytoplasm"/>
    <property type="evidence" value="ECO:0007669"/>
    <property type="project" value="TreeGrafter"/>
</dbReference>
<gene>
    <name evidence="2" type="ORF">UFOPK3770_00011</name>
</gene>
<proteinExistence type="inferred from homology"/>
<reference evidence="2" key="1">
    <citation type="submission" date="2020-05" db="EMBL/GenBank/DDBJ databases">
        <authorList>
            <person name="Chiriac C."/>
            <person name="Salcher M."/>
            <person name="Ghai R."/>
            <person name="Kavagutti S V."/>
        </authorList>
    </citation>
    <scope>NUCLEOTIDE SEQUENCE</scope>
</reference>
<accession>A0A6J5YMH3</accession>
<dbReference type="SUPFAM" id="SSF51735">
    <property type="entry name" value="NAD(P)-binding Rossmann-fold domains"/>
    <property type="match status" value="1"/>
</dbReference>
<dbReference type="Pfam" id="PF02423">
    <property type="entry name" value="OCD_Mu_crystall"/>
    <property type="match status" value="1"/>
</dbReference>
<dbReference type="AlphaFoldDB" id="A0A6J5YMH3"/>
<sequence length="314" mass="34235">MKHFDREAIDSIVTFPALISALHAGFAASWTTPDRAHLTMSKDPEKYMLLMPSWTGPGGTEYAGIKIVASHPQNGELYDLPSIHGIYYLIDGKTGQPLATMDGTRMTVWRTAAASALASQFLSRTDSKVLTMIGTGALAPFMIRAHMAVRPIEQVHLWNHNIRKAHILAEQLQAEGLPVTSHPDLVSAVQESDIVSAATLSYTPLIMGKWLKPGTHVDTVGAFTPDRRETDDDFIKLARIYCDTRSGATREGGDLAMPLAQGVISMDDILGDLHDLTRGTVQGRQNEEDITFFKSVGHASEDLAAAITIWESAL</sequence>
<dbReference type="NCBIfam" id="NF004793">
    <property type="entry name" value="PRK06141.1"/>
    <property type="match status" value="1"/>
</dbReference>
<dbReference type="PANTHER" id="PTHR13812">
    <property type="entry name" value="KETIMINE REDUCTASE MU-CRYSTALLIN"/>
    <property type="match status" value="1"/>
</dbReference>
<dbReference type="InterPro" id="IPR003462">
    <property type="entry name" value="ODC_Mu_crystall"/>
</dbReference>